<evidence type="ECO:0000256" key="1">
    <source>
        <dbReference type="SAM" id="MobiDB-lite"/>
    </source>
</evidence>
<protein>
    <recommendedName>
        <fullName evidence="6">Endonuclease/exonuclease/phosphatase domain-containing protein</fullName>
    </recommendedName>
</protein>
<dbReference type="EMBL" id="MAJD01000001">
    <property type="protein sequence ID" value="OBX37878.1"/>
    <property type="molecule type" value="Genomic_DNA"/>
</dbReference>
<dbReference type="Gene3D" id="3.60.10.10">
    <property type="entry name" value="Endonuclease/exonuclease/phosphatase"/>
    <property type="match status" value="1"/>
</dbReference>
<dbReference type="PANTHER" id="PTHR37957:SF1">
    <property type="entry name" value="PHYTASE-LIKE DOMAIN-CONTAINING PROTEIN"/>
    <property type="match status" value="1"/>
</dbReference>
<dbReference type="Pfam" id="PF03372">
    <property type="entry name" value="Exo_endo_phos"/>
    <property type="match status" value="1"/>
</dbReference>
<evidence type="ECO:0008006" key="6">
    <source>
        <dbReference type="Google" id="ProtNLM"/>
    </source>
</evidence>
<sequence>MLDNDSLTDTSLRIATYNASLNRSQQGELLSDLSTPDDPQAQQIASVIQQNRPDILLLNEFDYSPEAAQAFLDNYLNVSQAGDTPIDYPYVYSAPVNTGIASGMDLNGDGQVVTEPGTDGYADDALGFGQFPGQYGMLVLSRYPIIEDDIRTFQQFPWADMPGARLPDDPSTPQPHDYYDAEALDTLPLSSKSHWDLPIDVNGEIVHLLASHPTPPTFDGAEDRNGLRNADEIRFWADYISPEKGDYIVDDDGQRGGLDGGQRFVIAGDQNVDPVDGDSLPGAAQQLLGNAHIAAGLAPDSDGGTVAAATQGGDNAGQQGDPRFDTADFSEPSPGNLRVDYVLPSQFGLTRLDGGIVWPTEGTPGSDATAASDHRLTYADLVITEDTTRVQDVEFIGETSFESGSMFQGTTLGGLSGLTYDAASDSYLAISDDRSDIDAARFYSLRIDIADGQLDDGSVRFTDVTTLRQEDGTPFAEGTIDAEAIDYAEDGTLFISSEGNANEGLAPSIGQFARDGQQLDSLEIPDTLVPTHSGESGIRDNLALESLTVTPDHQHLFTATENALVQDGPAADYDTGSPSRLIEYDLDDGDVSHEYLYPTEPVAERAATDDGFATNGLVDLLALDDDHLLAMERAFSEGAGNTIRLYEIDTSEATDISGIDALSETHETVRPVDKTLVADLGDFGIEPDNVEGMTLGPTLGTTDRACCWYPMTTSATARPHSSSA</sequence>
<evidence type="ECO:0000259" key="3">
    <source>
        <dbReference type="Pfam" id="PF13449"/>
    </source>
</evidence>
<dbReference type="Proteomes" id="UP000092504">
    <property type="component" value="Unassembled WGS sequence"/>
</dbReference>
<dbReference type="PATRIC" id="fig|2746.7.peg.2313"/>
<feature type="region of interest" description="Disordered" evidence="1">
    <location>
        <begin position="302"/>
        <end position="323"/>
    </location>
</feature>
<proteinExistence type="predicted"/>
<gene>
    <name evidence="4" type="ORF">A8U91_02257</name>
</gene>
<accession>A0A1B8P6L1</accession>
<organism evidence="4 5">
    <name type="scientific">Halomonas elongata</name>
    <dbReference type="NCBI Taxonomy" id="2746"/>
    <lineage>
        <taxon>Bacteria</taxon>
        <taxon>Pseudomonadati</taxon>
        <taxon>Pseudomonadota</taxon>
        <taxon>Gammaproteobacteria</taxon>
        <taxon>Oceanospirillales</taxon>
        <taxon>Halomonadaceae</taxon>
        <taxon>Halomonas</taxon>
    </lineage>
</organism>
<evidence type="ECO:0000259" key="2">
    <source>
        <dbReference type="Pfam" id="PF03372"/>
    </source>
</evidence>
<dbReference type="AlphaFoldDB" id="A0A1B8P6L1"/>
<evidence type="ECO:0000313" key="5">
    <source>
        <dbReference type="Proteomes" id="UP000092504"/>
    </source>
</evidence>
<feature type="domain" description="Phytase-like" evidence="3">
    <location>
        <begin position="410"/>
        <end position="701"/>
    </location>
</feature>
<dbReference type="Pfam" id="PF13449">
    <property type="entry name" value="Phytase-like"/>
    <property type="match status" value="1"/>
</dbReference>
<dbReference type="GO" id="GO:0003824">
    <property type="term" value="F:catalytic activity"/>
    <property type="evidence" value="ECO:0007669"/>
    <property type="project" value="InterPro"/>
</dbReference>
<comment type="caution">
    <text evidence="4">The sequence shown here is derived from an EMBL/GenBank/DDBJ whole genome shotgun (WGS) entry which is preliminary data.</text>
</comment>
<dbReference type="InterPro" id="IPR027372">
    <property type="entry name" value="Phytase-like_dom"/>
</dbReference>
<dbReference type="PANTHER" id="PTHR37957">
    <property type="entry name" value="BLR7070 PROTEIN"/>
    <property type="match status" value="1"/>
</dbReference>
<dbReference type="SUPFAM" id="SSF56219">
    <property type="entry name" value="DNase I-like"/>
    <property type="match status" value="1"/>
</dbReference>
<dbReference type="InterPro" id="IPR005135">
    <property type="entry name" value="Endo/exonuclease/phosphatase"/>
</dbReference>
<reference evidence="4 5" key="1">
    <citation type="submission" date="2016-06" db="EMBL/GenBank/DDBJ databases">
        <title>Genome sequence of halotolerant plant growth promoting strain of Halomonas elongata HEK1 isolated from salterns of Rann of Kutch, Gujarat, India.</title>
        <authorList>
            <person name="Gaba S."/>
            <person name="Singh R.N."/>
            <person name="Abrol S."/>
            <person name="Kaushik R."/>
            <person name="Saxena A.K."/>
        </authorList>
    </citation>
    <scope>NUCLEOTIDE SEQUENCE [LARGE SCALE GENOMIC DNA]</scope>
    <source>
        <strain evidence="4 5">HEK1</strain>
    </source>
</reference>
<evidence type="ECO:0000313" key="4">
    <source>
        <dbReference type="EMBL" id="OBX37878.1"/>
    </source>
</evidence>
<feature type="domain" description="Endonuclease/exonuclease/phosphatase" evidence="2">
    <location>
        <begin position="16"/>
        <end position="374"/>
    </location>
</feature>
<dbReference type="InterPro" id="IPR036691">
    <property type="entry name" value="Endo/exonu/phosph_ase_sf"/>
</dbReference>
<name>A0A1B8P6L1_HALEL</name>